<keyword evidence="4" id="KW-1185">Reference proteome</keyword>
<feature type="transmembrane region" description="Helical" evidence="2">
    <location>
        <begin position="276"/>
        <end position="294"/>
    </location>
</feature>
<feature type="transmembrane region" description="Helical" evidence="2">
    <location>
        <begin position="242"/>
        <end position="261"/>
    </location>
</feature>
<sequence length="344" mass="37656">RKAQHTFLPMLVGRGSSSLDVYNLKLEFLQITAEGASYGALQSCFPRACSLNHLHIHHTGIFLAVAIMSANSLISHSPEPGSGSLARKILLGITLFMLLGTTTHLGLHLGCVILGLGYGSQMKLAHLSIGQTVIRRIVYFISDAVVVWRAWVLSSPSLPVRWVLALLLAATLATSMTLLAFNIISLETGRVYPTLEQNMLGTFCLLLTNACATGVVGWKLWYYRRNLKQYLNRGSRRGTVEGVLVLLLESGAGYCIFWLLTMVDDFGYMGGFGFEWFQPGVSATYPTLIILLVSQRKMLTKEAFSYAGPTLDMQSIVNDHEPEGAVSPHKDLTRSSSTVNGLLS</sequence>
<feature type="non-terminal residue" evidence="3">
    <location>
        <position position="344"/>
    </location>
</feature>
<feature type="transmembrane region" description="Helical" evidence="2">
    <location>
        <begin position="163"/>
        <end position="184"/>
    </location>
</feature>
<evidence type="ECO:0000256" key="2">
    <source>
        <dbReference type="SAM" id="Phobius"/>
    </source>
</evidence>
<keyword evidence="2" id="KW-1133">Transmembrane helix</keyword>
<comment type="caution">
    <text evidence="3">The sequence shown here is derived from an EMBL/GenBank/DDBJ whole genome shotgun (WGS) entry which is preliminary data.</text>
</comment>
<feature type="transmembrane region" description="Helical" evidence="2">
    <location>
        <begin position="95"/>
        <end position="118"/>
    </location>
</feature>
<feature type="region of interest" description="Disordered" evidence="1">
    <location>
        <begin position="322"/>
        <end position="344"/>
    </location>
</feature>
<feature type="transmembrane region" description="Helical" evidence="2">
    <location>
        <begin position="199"/>
        <end position="221"/>
    </location>
</feature>
<keyword evidence="2" id="KW-0812">Transmembrane</keyword>
<dbReference type="AlphaFoldDB" id="A0AAD2Q5P9"/>
<evidence type="ECO:0000313" key="3">
    <source>
        <dbReference type="EMBL" id="CAK5279113.1"/>
    </source>
</evidence>
<feature type="compositionally biased region" description="Polar residues" evidence="1">
    <location>
        <begin position="334"/>
        <end position="344"/>
    </location>
</feature>
<proteinExistence type="predicted"/>
<gene>
    <name evidence="3" type="ORF">MYCIT1_LOCUS28924</name>
</gene>
<dbReference type="EMBL" id="CAVNYO010000434">
    <property type="protein sequence ID" value="CAK5279113.1"/>
    <property type="molecule type" value="Genomic_DNA"/>
</dbReference>
<evidence type="ECO:0000313" key="4">
    <source>
        <dbReference type="Proteomes" id="UP001295794"/>
    </source>
</evidence>
<accession>A0AAD2Q5P9</accession>
<keyword evidence="2" id="KW-0472">Membrane</keyword>
<organism evidence="3 4">
    <name type="scientific">Mycena citricolor</name>
    <dbReference type="NCBI Taxonomy" id="2018698"/>
    <lineage>
        <taxon>Eukaryota</taxon>
        <taxon>Fungi</taxon>
        <taxon>Dikarya</taxon>
        <taxon>Basidiomycota</taxon>
        <taxon>Agaricomycotina</taxon>
        <taxon>Agaricomycetes</taxon>
        <taxon>Agaricomycetidae</taxon>
        <taxon>Agaricales</taxon>
        <taxon>Marasmiineae</taxon>
        <taxon>Mycenaceae</taxon>
        <taxon>Mycena</taxon>
    </lineage>
</organism>
<feature type="transmembrane region" description="Helical" evidence="2">
    <location>
        <begin position="133"/>
        <end position="151"/>
    </location>
</feature>
<reference evidence="3" key="1">
    <citation type="submission" date="2023-11" db="EMBL/GenBank/DDBJ databases">
        <authorList>
            <person name="De Vega J J."/>
            <person name="De Vega J J."/>
        </authorList>
    </citation>
    <scope>NUCLEOTIDE SEQUENCE</scope>
</reference>
<feature type="compositionally biased region" description="Basic and acidic residues" evidence="1">
    <location>
        <begin position="322"/>
        <end position="333"/>
    </location>
</feature>
<protein>
    <submittedName>
        <fullName evidence="3">Uncharacterized protein</fullName>
    </submittedName>
</protein>
<name>A0AAD2Q5P9_9AGAR</name>
<dbReference type="Proteomes" id="UP001295794">
    <property type="component" value="Unassembled WGS sequence"/>
</dbReference>
<evidence type="ECO:0000256" key="1">
    <source>
        <dbReference type="SAM" id="MobiDB-lite"/>
    </source>
</evidence>